<dbReference type="EnsemblMetazoa" id="XM_022805562">
    <property type="protein sequence ID" value="XP_022661297"/>
    <property type="gene ID" value="LOC111250386"/>
</dbReference>
<keyword evidence="15" id="KW-1185">Reference proteome</keyword>
<feature type="coiled-coil region" evidence="11">
    <location>
        <begin position="379"/>
        <end position="680"/>
    </location>
</feature>
<sequence>MEIEEGSHKGEEGTVQTSASPVAAQAARNTPASGSFYPFQKHEAYVPPNYSLSQESKQLARDLQQPVFASNPTMVHMFYNQRLEALEEEMKSERQGRIRAEGKQAETRRELDEISNRLLEAQRNEKSLQEVLKRKEVEVTKIRKDLEEVNLEFEQNISALRRKHNEHSNELTDQIDQLNKAKAKIDRERSGLKSEVNNLTQLLDYHTKHQAQLEQQMKAVTQQCNEMQLRLDEANRTVNDLNNSRQKLERTKVELEEKLDRAERLISGLTKAKSALATQAEDATRRADHENRERVAAEGRQRAAEHSVNTIQTSLQEEEAAKVNLQHHLAKITDEAEAWRTKYNELIINTIPPLEEENKKLVIQLHESRGMCATHETKILALEKNKALLAQELRDSQAKCDYLRNEVITLEKKQKAFDKTIAEWKVKADDLAHELDASQKECRNYSTELFKTKATYDEALEHIELLKRENKSLQDELKNVLDQLAEEGSTIQNLLAQRKKLENERDDALVACEEADATIERQENKLFRAEVEKEQIRQDCATRLQEKEQEFNEARKNFQKALDQLQTALESEARAKVDALHKKKVLEADFNKMEIELENVNKSITEAQATIRRYQNMVHEAQKALELEQMAHDEMRKACTAAERRYNETKCILEETRELFEQSERGRKSAEAEVDELRTQGNETAAAIATLSLQKRKLEGELVALHSDLDETIVNVRQQEETAKKAMVDCARLADELTQEQHHSADLEKVLKNYEHQVRELQEQLDLAQAAALAAGRKQIAALEAKFHQATVELETEKRQHADTAKNYRKDERRIKELMFQIEEDQKNHQRLQDVVDRMQHKAREYQRQIEEAEEIASLSMSKYRKCQEELEDAEARASTAENNLAKFRARQTQPGTMLER</sequence>
<feature type="compositionally biased region" description="Basic and acidic residues" evidence="12">
    <location>
        <begin position="282"/>
        <end position="305"/>
    </location>
</feature>
<evidence type="ECO:0000256" key="11">
    <source>
        <dbReference type="SAM" id="Coils"/>
    </source>
</evidence>
<protein>
    <recommendedName>
        <fullName evidence="3">Paramyosin</fullName>
    </recommendedName>
</protein>
<feature type="region of interest" description="Disordered" evidence="12">
    <location>
        <begin position="870"/>
        <end position="901"/>
    </location>
</feature>
<evidence type="ECO:0000313" key="15">
    <source>
        <dbReference type="Proteomes" id="UP000594260"/>
    </source>
</evidence>
<proteinExistence type="inferred from homology"/>
<keyword evidence="6 11" id="KW-0175">Coiled coil</keyword>
<dbReference type="GO" id="GO:0032982">
    <property type="term" value="C:myosin filament"/>
    <property type="evidence" value="ECO:0007669"/>
    <property type="project" value="UniProtKB-KW"/>
</dbReference>
<dbReference type="Pfam" id="PF01576">
    <property type="entry name" value="Myosin_tail_1"/>
    <property type="match status" value="1"/>
</dbReference>
<accession>A0A7M7K6U2</accession>
<keyword evidence="8" id="KW-0505">Motor protein</keyword>
<evidence type="ECO:0000256" key="2">
    <source>
        <dbReference type="ARBA" id="ARBA00008447"/>
    </source>
</evidence>
<keyword evidence="4" id="KW-0787">Thick filament</keyword>
<keyword evidence="5" id="KW-0963">Cytoplasm</keyword>
<dbReference type="OMA" id="EVHNERQ"/>
<dbReference type="InterPro" id="IPR002928">
    <property type="entry name" value="Myosin_tail"/>
</dbReference>
<dbReference type="KEGG" id="vde:111250386"/>
<dbReference type="AlphaFoldDB" id="A0A7M7K6U2"/>
<comment type="function">
    <text evidence="10">Paramyosin is a major structural component of many thick filaments isolated from invertebrate muscles.</text>
</comment>
<evidence type="ECO:0000256" key="3">
    <source>
        <dbReference type="ARBA" id="ARBA00018623"/>
    </source>
</evidence>
<evidence type="ECO:0000259" key="13">
    <source>
        <dbReference type="Pfam" id="PF01576"/>
    </source>
</evidence>
<keyword evidence="7" id="KW-0518">Myosin</keyword>
<organism evidence="14 15">
    <name type="scientific">Varroa destructor</name>
    <name type="common">Honeybee mite</name>
    <dbReference type="NCBI Taxonomy" id="109461"/>
    <lineage>
        <taxon>Eukaryota</taxon>
        <taxon>Metazoa</taxon>
        <taxon>Ecdysozoa</taxon>
        <taxon>Arthropoda</taxon>
        <taxon>Chelicerata</taxon>
        <taxon>Arachnida</taxon>
        <taxon>Acari</taxon>
        <taxon>Parasitiformes</taxon>
        <taxon>Mesostigmata</taxon>
        <taxon>Gamasina</taxon>
        <taxon>Dermanyssoidea</taxon>
        <taxon>Varroidae</taxon>
        <taxon>Varroa</taxon>
    </lineage>
</organism>
<dbReference type="PANTHER" id="PTHR46349:SF6">
    <property type="entry name" value="MYOSIN-6-LIKE"/>
    <property type="match status" value="1"/>
</dbReference>
<evidence type="ECO:0000256" key="8">
    <source>
        <dbReference type="ARBA" id="ARBA00023175"/>
    </source>
</evidence>
<dbReference type="RefSeq" id="XP_022661297.1">
    <property type="nucleotide sequence ID" value="XM_022805562.1"/>
</dbReference>
<evidence type="ECO:0000256" key="10">
    <source>
        <dbReference type="ARBA" id="ARBA00049580"/>
    </source>
</evidence>
<dbReference type="GO" id="GO:0016459">
    <property type="term" value="C:myosin complex"/>
    <property type="evidence" value="ECO:0007669"/>
    <property type="project" value="UniProtKB-KW"/>
</dbReference>
<comment type="subcellular location">
    <subcellularLocation>
        <location evidence="1">Cytoplasm</location>
        <location evidence="1">Myofibril</location>
    </subcellularLocation>
</comment>
<dbReference type="OrthoDB" id="6108017at2759"/>
<name>A0A7M7K6U2_VARDE</name>
<feature type="domain" description="Myosin tail" evidence="13">
    <location>
        <begin position="82"/>
        <end position="891"/>
    </location>
</feature>
<evidence type="ECO:0000313" key="14">
    <source>
        <dbReference type="EnsemblMetazoa" id="XP_022661297"/>
    </source>
</evidence>
<dbReference type="PANTHER" id="PTHR46349">
    <property type="entry name" value="CINGULIN-LIKE PROTEIN 1-RELATED"/>
    <property type="match status" value="1"/>
</dbReference>
<comment type="similarity">
    <text evidence="2">Belongs to the paramyosin family.</text>
</comment>
<dbReference type="InterPro" id="IPR014751">
    <property type="entry name" value="XRCC4-like_C"/>
</dbReference>
<feature type="compositionally biased region" description="Polar residues" evidence="12">
    <location>
        <begin position="891"/>
        <end position="901"/>
    </location>
</feature>
<dbReference type="Proteomes" id="UP000594260">
    <property type="component" value="Unplaced"/>
</dbReference>
<keyword evidence="9" id="KW-0514">Muscle protein</keyword>
<dbReference type="Gene3D" id="1.20.5.340">
    <property type="match status" value="1"/>
</dbReference>
<reference evidence="14" key="1">
    <citation type="submission" date="2021-01" db="UniProtKB">
        <authorList>
            <consortium name="EnsemblMetazoa"/>
        </authorList>
    </citation>
    <scope>IDENTIFICATION</scope>
</reference>
<feature type="region of interest" description="Disordered" evidence="12">
    <location>
        <begin position="274"/>
        <end position="308"/>
    </location>
</feature>
<evidence type="ECO:0000256" key="4">
    <source>
        <dbReference type="ARBA" id="ARBA00022433"/>
    </source>
</evidence>
<evidence type="ECO:0000256" key="5">
    <source>
        <dbReference type="ARBA" id="ARBA00022490"/>
    </source>
</evidence>
<evidence type="ECO:0000256" key="6">
    <source>
        <dbReference type="ARBA" id="ARBA00023054"/>
    </source>
</evidence>
<dbReference type="SUPFAM" id="SSF90257">
    <property type="entry name" value="Myosin rod fragments"/>
    <property type="match status" value="3"/>
</dbReference>
<feature type="compositionally biased region" description="Basic and acidic residues" evidence="12">
    <location>
        <begin position="1"/>
        <end position="12"/>
    </location>
</feature>
<feature type="region of interest" description="Disordered" evidence="12">
    <location>
        <begin position="1"/>
        <end position="37"/>
    </location>
</feature>
<evidence type="ECO:0000256" key="7">
    <source>
        <dbReference type="ARBA" id="ARBA00023123"/>
    </source>
</evidence>
<dbReference type="Gene3D" id="1.20.5.370">
    <property type="match status" value="3"/>
</dbReference>
<evidence type="ECO:0000256" key="1">
    <source>
        <dbReference type="ARBA" id="ARBA00004657"/>
    </source>
</evidence>
<dbReference type="GO" id="GO:0030016">
    <property type="term" value="C:myofibril"/>
    <property type="evidence" value="ECO:0007669"/>
    <property type="project" value="UniProtKB-SubCell"/>
</dbReference>
<evidence type="ECO:0000256" key="12">
    <source>
        <dbReference type="SAM" id="MobiDB-lite"/>
    </source>
</evidence>
<evidence type="ECO:0000256" key="9">
    <source>
        <dbReference type="ARBA" id="ARBA00023179"/>
    </source>
</evidence>
<dbReference type="GeneID" id="111250386"/>
<dbReference type="InParanoid" id="A0A7M7K6U2"/>